<evidence type="ECO:0000256" key="1">
    <source>
        <dbReference type="SAM" id="Coils"/>
    </source>
</evidence>
<feature type="region of interest" description="Disordered" evidence="2">
    <location>
        <begin position="617"/>
        <end position="716"/>
    </location>
</feature>
<evidence type="ECO:0000256" key="2">
    <source>
        <dbReference type="SAM" id="MobiDB-lite"/>
    </source>
</evidence>
<accession>A0AA35J709</accession>
<evidence type="ECO:0000313" key="4">
    <source>
        <dbReference type="Proteomes" id="UP001162087"/>
    </source>
</evidence>
<name>A0AA35J709_SACK1</name>
<keyword evidence="4" id="KW-1185">Reference proteome</keyword>
<feature type="coiled-coil region" evidence="1">
    <location>
        <begin position="364"/>
        <end position="401"/>
    </location>
</feature>
<dbReference type="RefSeq" id="XP_056085008.1">
    <property type="nucleotide sequence ID" value="XM_056231162.1"/>
</dbReference>
<dbReference type="AlphaFoldDB" id="A0AA35J709"/>
<feature type="compositionally biased region" description="Acidic residues" evidence="2">
    <location>
        <begin position="634"/>
        <end position="650"/>
    </location>
</feature>
<sequence length="716" mass="82890">MTEIIDIELVDDFVNKPIVKQHQNKLSKPKAKKRGQLTFDDFRNIKIVEKPVVLSHIGSIDESLDAATHTNKRENDEDVNDEAFQTKRSKTNIMGKHSNIKTHPNDVTKTELINVNINNSNRPLYTLNWSPNIPLRFSDSRKFVAEGTVMKREWAPPLCVSLPYAGDIMKVLSFIVKFKSAFTEDLLNLSFQDVEIGLELAATEHSIEDIRLCQNKMNLLFCVLLRTLFNSDKGTENHSHKNFTLERFLSLKDPYAKLAGKLRTGVQEWGLPQEWRDSNDLLYILNIGKHGLLTMKPLDRIILLRSMIDWNCSYSSVFHSEIQRFTHLKGDTGYSHQTFHVARFTMCGAESALDSFQVLCSLMNQKLENRRKRKSQDESKLNEINEQIKYLKDVRKSLDERPITDKLQATIKVNEQWNKYFANELSHTPIDDPMADEIYRLRSSEFMIARIPKFGDFYLPPFRIRNNYDSVNTTYNFNEMGTYVDYYMKFKKKNTMALNKPPARIARMENNCQIKLICNDTSACIRDLLSNDASLAKASRWFEVSGDLDSLTGFIQYLESISSLKENIVDDTKKGIDNLIEFLKIFSIFISETIQTITDANTESILRRHPRINSRQIRKNNYSADVDSDKEGEITNDSEVDDDYDSEYSSDENRSKKKNGSRASEYPEKIEIDSEANDQGVNYSDIEIFSEPVRDQHNDSREKRNLRRNARRNLPC</sequence>
<dbReference type="EMBL" id="OX365910">
    <property type="protein sequence ID" value="CAI4051101.1"/>
    <property type="molecule type" value="Genomic_DNA"/>
</dbReference>
<evidence type="ECO:0000313" key="3">
    <source>
        <dbReference type="EMBL" id="CAI4051101.1"/>
    </source>
</evidence>
<dbReference type="GeneID" id="80927033"/>
<gene>
    <name evidence="3" type="primary">SKDI15G1390</name>
    <name evidence="3" type="ORF">SKDI_15G1390</name>
</gene>
<feature type="compositionally biased region" description="Basic and acidic residues" evidence="2">
    <location>
        <begin position="692"/>
        <end position="703"/>
    </location>
</feature>
<proteinExistence type="predicted"/>
<feature type="compositionally biased region" description="Basic residues" evidence="2">
    <location>
        <begin position="704"/>
        <end position="716"/>
    </location>
</feature>
<protein>
    <submittedName>
        <fullName evidence="3">Uncharacterized protein</fullName>
    </submittedName>
</protein>
<reference evidence="3" key="1">
    <citation type="submission" date="2022-10" db="EMBL/GenBank/DDBJ databases">
        <authorList>
            <person name="Byrne P K."/>
        </authorList>
    </citation>
    <scope>NUCLEOTIDE SEQUENCE</scope>
    <source>
        <strain evidence="3">IFO1802</strain>
    </source>
</reference>
<keyword evidence="1" id="KW-0175">Coiled coil</keyword>
<organism evidence="3 4">
    <name type="scientific">Saccharomyces kudriavzevii (strain ATCC MYA-4449 / AS 2.2408 / CBS 8840 / NBRC 1802 / NCYC 2889)</name>
    <name type="common">Yeast</name>
    <dbReference type="NCBI Taxonomy" id="226230"/>
    <lineage>
        <taxon>Eukaryota</taxon>
        <taxon>Fungi</taxon>
        <taxon>Dikarya</taxon>
        <taxon>Ascomycota</taxon>
        <taxon>Saccharomycotina</taxon>
        <taxon>Saccharomycetes</taxon>
        <taxon>Saccharomycetales</taxon>
        <taxon>Saccharomycetaceae</taxon>
        <taxon>Saccharomyces</taxon>
    </lineage>
</organism>
<dbReference type="Proteomes" id="UP001162087">
    <property type="component" value="Chromosome 15"/>
</dbReference>